<reference evidence="2 3" key="1">
    <citation type="submission" date="2019-06" db="EMBL/GenBank/DDBJ databases">
        <title>Desulfobotulus mexicanus sp. nov., a novel sulfate-reducing bacterium isolated from the sediment of an alkaline crater lake in Mexico.</title>
        <authorList>
            <person name="Hirschler-Rea A."/>
        </authorList>
    </citation>
    <scope>NUCLEOTIDE SEQUENCE [LARGE SCALE GENOMIC DNA]</scope>
    <source>
        <strain evidence="2 3">PAR22N</strain>
    </source>
</reference>
<dbReference type="AlphaFoldDB" id="A0A5S5MG08"/>
<accession>A0A5S5MG08</accession>
<dbReference type="OrthoDB" id="9854610at2"/>
<evidence type="ECO:0000256" key="1">
    <source>
        <dbReference type="SAM" id="Coils"/>
    </source>
</evidence>
<name>A0A5S5MG08_9BACT</name>
<gene>
    <name evidence="2" type="ORF">FIM25_09565</name>
</gene>
<feature type="coiled-coil region" evidence="1">
    <location>
        <begin position="10"/>
        <end position="62"/>
    </location>
</feature>
<comment type="caution">
    <text evidence="2">The sequence shown here is derived from an EMBL/GenBank/DDBJ whole genome shotgun (WGS) entry which is preliminary data.</text>
</comment>
<organism evidence="2 3">
    <name type="scientific">Desulfobotulus mexicanus</name>
    <dbReference type="NCBI Taxonomy" id="2586642"/>
    <lineage>
        <taxon>Bacteria</taxon>
        <taxon>Pseudomonadati</taxon>
        <taxon>Thermodesulfobacteriota</taxon>
        <taxon>Desulfobacteria</taxon>
        <taxon>Desulfobacterales</taxon>
        <taxon>Desulfobacteraceae</taxon>
        <taxon>Desulfobotulus</taxon>
    </lineage>
</organism>
<dbReference type="EMBL" id="VDMB01000010">
    <property type="protein sequence ID" value="TYT74607.1"/>
    <property type="molecule type" value="Genomic_DNA"/>
</dbReference>
<keyword evidence="1" id="KW-0175">Coiled coil</keyword>
<evidence type="ECO:0000313" key="3">
    <source>
        <dbReference type="Proteomes" id="UP000321899"/>
    </source>
</evidence>
<evidence type="ECO:0008006" key="4">
    <source>
        <dbReference type="Google" id="ProtNLM"/>
    </source>
</evidence>
<dbReference type="Proteomes" id="UP000321899">
    <property type="component" value="Unassembled WGS sequence"/>
</dbReference>
<proteinExistence type="predicted"/>
<protein>
    <recommendedName>
        <fullName evidence="4">Cell division protein ZapB</fullName>
    </recommendedName>
</protein>
<sequence>MEREVVLNRFDAIESKVERLLTHCKTLEEERDLLKAELADINALLEDMMQKESERVQDEEAMQKKIDALLEKLDAF</sequence>
<dbReference type="RefSeq" id="WP_139448658.1">
    <property type="nucleotide sequence ID" value="NZ_VDMB01000010.1"/>
</dbReference>
<keyword evidence="3" id="KW-1185">Reference proteome</keyword>
<evidence type="ECO:0000313" key="2">
    <source>
        <dbReference type="EMBL" id="TYT74607.1"/>
    </source>
</evidence>